<comment type="caution">
    <text evidence="3">The sequence shown here is derived from an EMBL/GenBank/DDBJ whole genome shotgun (WGS) entry which is preliminary data.</text>
</comment>
<proteinExistence type="predicted"/>
<dbReference type="Proteomes" id="UP000247555">
    <property type="component" value="Unassembled WGS sequence"/>
</dbReference>
<name>A0A318KRH4_9NEIS</name>
<feature type="transmembrane region" description="Helical" evidence="1">
    <location>
        <begin position="222"/>
        <end position="245"/>
    </location>
</feature>
<feature type="transmembrane region" description="Helical" evidence="1">
    <location>
        <begin position="251"/>
        <end position="269"/>
    </location>
</feature>
<reference evidence="3 4" key="1">
    <citation type="submission" date="2018-05" db="EMBL/GenBank/DDBJ databases">
        <title>Genomic Encyclopedia of Type Strains, Phase IV (KMG-IV): sequencing the most valuable type-strain genomes for metagenomic binning, comparative biology and taxonomic classification.</title>
        <authorList>
            <person name="Goeker M."/>
        </authorList>
    </citation>
    <scope>NUCLEOTIDE SEQUENCE [LARGE SCALE GENOMIC DNA]</scope>
    <source>
        <strain evidence="3 4">DSM 29661</strain>
    </source>
</reference>
<feature type="transmembrane region" description="Helical" evidence="1">
    <location>
        <begin position="511"/>
        <end position="528"/>
    </location>
</feature>
<organism evidence="3 4">
    <name type="scientific">Rivihabitans pingtungensis</name>
    <dbReference type="NCBI Taxonomy" id="1054498"/>
    <lineage>
        <taxon>Bacteria</taxon>
        <taxon>Pseudomonadati</taxon>
        <taxon>Pseudomonadota</taxon>
        <taxon>Betaproteobacteria</taxon>
        <taxon>Neisseriales</taxon>
        <taxon>Aquaspirillaceae</taxon>
        <taxon>Rivihabitans</taxon>
    </lineage>
</organism>
<feature type="transmembrane region" description="Helical" evidence="1">
    <location>
        <begin position="186"/>
        <end position="201"/>
    </location>
</feature>
<keyword evidence="1" id="KW-0812">Transmembrane</keyword>
<dbReference type="PROSITE" id="PS50056">
    <property type="entry name" value="TYR_PHOSPHATASE_2"/>
    <property type="match status" value="1"/>
</dbReference>
<evidence type="ECO:0000313" key="3">
    <source>
        <dbReference type="EMBL" id="PXX80339.1"/>
    </source>
</evidence>
<evidence type="ECO:0000313" key="4">
    <source>
        <dbReference type="Proteomes" id="UP000247555"/>
    </source>
</evidence>
<evidence type="ECO:0000259" key="2">
    <source>
        <dbReference type="PROSITE" id="PS50056"/>
    </source>
</evidence>
<accession>A0A318KRH4</accession>
<feature type="transmembrane region" description="Helical" evidence="1">
    <location>
        <begin position="163"/>
        <end position="180"/>
    </location>
</feature>
<dbReference type="PANTHER" id="PTHR47216">
    <property type="match status" value="1"/>
</dbReference>
<feature type="transmembrane region" description="Helical" evidence="1">
    <location>
        <begin position="86"/>
        <end position="104"/>
    </location>
</feature>
<feature type="transmembrane region" description="Helical" evidence="1">
    <location>
        <begin position="44"/>
        <end position="66"/>
    </location>
</feature>
<evidence type="ECO:0000256" key="1">
    <source>
        <dbReference type="SAM" id="Phobius"/>
    </source>
</evidence>
<dbReference type="RefSeq" id="WP_110390030.1">
    <property type="nucleotide sequence ID" value="NZ_QJKI01000004.1"/>
</dbReference>
<dbReference type="InterPro" id="IPR000387">
    <property type="entry name" value="Tyr_Pase_dom"/>
</dbReference>
<protein>
    <submittedName>
        <fullName evidence="3">Dual specificity protein phosphatase-like protein</fullName>
    </submittedName>
</protein>
<feature type="transmembrane region" description="Helical" evidence="1">
    <location>
        <begin position="610"/>
        <end position="632"/>
    </location>
</feature>
<gene>
    <name evidence="3" type="ORF">DFR34_104114</name>
</gene>
<dbReference type="EMBL" id="QJKI01000004">
    <property type="protein sequence ID" value="PXX80339.1"/>
    <property type="molecule type" value="Genomic_DNA"/>
</dbReference>
<sequence>MNPPVWQRVLWLRSVLWLLGLAPFFFWSYGYANQMAAARGVERALAFAWEAHIPFVPWTIVPYWSIDLLYGLSFLCCRSARAVDRHALRLFSAQCLSVACFLWFPLRFSFERPPADGLFGALFTALTSFDLPYNQAPSLHISLLILLWVQFTALPAPRWARWGMHLWAMLIAVSVLTTWQHHVIDLPSGAAVGVFCLWLWPEHGPTPWRRQAYGHTAARVRLGLAYALGAALCLAALAACGLPGFYLAWPALALALVAANYLWCGAAGFQKHAGRHSLASAWLFAPYTLAARLNVWLWTRHLPACVPVADGVWLGRMPRAAELRAGGFTGLCELCAELPAPRGPWRWAGQPSLDLIPPAPERLLAAARDIEALRQHGPVWVACALGHSRSACAVAAWLLYSGRAADVDAALAQLRAARPQVVIRPPHRAALQALATNLAPLTKLSEAALARRVTADSTTSTARSHNNARRVLLAALSQNSHMRKPSPSTESRALARVGLALCQLGAGLHRLSLPFTVAALLCALLAPLPTASRLALLAAGLAGLAETLLALRLAFDRPILAGWAQDWHDASAQPDDDMAAFDSALATLGLAAPTHHSRPLTDRVRGVRRLLAWQGSWLAAQLLGWLASVWLASHG</sequence>
<keyword evidence="1" id="KW-1133">Transmembrane helix</keyword>
<dbReference type="OrthoDB" id="256494at2"/>
<feature type="transmembrane region" description="Helical" evidence="1">
    <location>
        <begin position="534"/>
        <end position="555"/>
    </location>
</feature>
<dbReference type="SUPFAM" id="SSF52799">
    <property type="entry name" value="(Phosphotyrosine protein) phosphatases II"/>
    <property type="match status" value="1"/>
</dbReference>
<dbReference type="InterPro" id="IPR029021">
    <property type="entry name" value="Prot-tyrosine_phosphatase-like"/>
</dbReference>
<keyword evidence="4" id="KW-1185">Reference proteome</keyword>
<feature type="transmembrane region" description="Helical" evidence="1">
    <location>
        <begin position="139"/>
        <end position="156"/>
    </location>
</feature>
<keyword evidence="1" id="KW-0472">Membrane</keyword>
<feature type="transmembrane region" description="Helical" evidence="1">
    <location>
        <begin position="12"/>
        <end position="32"/>
    </location>
</feature>
<dbReference type="Gene3D" id="3.90.190.10">
    <property type="entry name" value="Protein tyrosine phosphatase superfamily"/>
    <property type="match status" value="1"/>
</dbReference>
<feature type="domain" description="Tyrosine specific protein phosphatases" evidence="2">
    <location>
        <begin position="361"/>
        <end position="429"/>
    </location>
</feature>
<dbReference type="AlphaFoldDB" id="A0A318KRH4"/>
<dbReference type="PANTHER" id="PTHR47216:SF4">
    <property type="entry name" value="OS01G0859400 PROTEIN"/>
    <property type="match status" value="1"/>
</dbReference>